<dbReference type="AlphaFoldDB" id="A0A8X6T2Y6"/>
<name>A0A8X6T2Y6_TRICX</name>
<dbReference type="Proteomes" id="UP000887159">
    <property type="component" value="Unassembled WGS sequence"/>
</dbReference>
<comment type="caution">
    <text evidence="1">The sequence shown here is derived from an EMBL/GenBank/DDBJ whole genome shotgun (WGS) entry which is preliminary data.</text>
</comment>
<evidence type="ECO:0000313" key="2">
    <source>
        <dbReference type="Proteomes" id="UP000887159"/>
    </source>
</evidence>
<reference evidence="1" key="1">
    <citation type="submission" date="2020-08" db="EMBL/GenBank/DDBJ databases">
        <title>Multicomponent nature underlies the extraordinary mechanical properties of spider dragline silk.</title>
        <authorList>
            <person name="Kono N."/>
            <person name="Nakamura H."/>
            <person name="Mori M."/>
            <person name="Yoshida Y."/>
            <person name="Ohtoshi R."/>
            <person name="Malay A.D."/>
            <person name="Moran D.A.P."/>
            <person name="Tomita M."/>
            <person name="Numata K."/>
            <person name="Arakawa K."/>
        </authorList>
    </citation>
    <scope>NUCLEOTIDE SEQUENCE</scope>
</reference>
<gene>
    <name evidence="1" type="ORF">TNCV_208641</name>
</gene>
<protein>
    <submittedName>
        <fullName evidence="1">Uncharacterized protein</fullName>
    </submittedName>
</protein>
<evidence type="ECO:0000313" key="1">
    <source>
        <dbReference type="EMBL" id="GFY20232.1"/>
    </source>
</evidence>
<keyword evidence="2" id="KW-1185">Reference proteome</keyword>
<organism evidence="1 2">
    <name type="scientific">Trichonephila clavipes</name>
    <name type="common">Golden silk orbweaver</name>
    <name type="synonym">Nephila clavipes</name>
    <dbReference type="NCBI Taxonomy" id="2585209"/>
    <lineage>
        <taxon>Eukaryota</taxon>
        <taxon>Metazoa</taxon>
        <taxon>Ecdysozoa</taxon>
        <taxon>Arthropoda</taxon>
        <taxon>Chelicerata</taxon>
        <taxon>Arachnida</taxon>
        <taxon>Araneae</taxon>
        <taxon>Araneomorphae</taxon>
        <taxon>Entelegynae</taxon>
        <taxon>Araneoidea</taxon>
        <taxon>Nephilidae</taxon>
        <taxon>Trichonephila</taxon>
    </lineage>
</organism>
<proteinExistence type="predicted"/>
<accession>A0A8X6T2Y6</accession>
<dbReference type="EMBL" id="BMAU01021355">
    <property type="protein sequence ID" value="GFY20232.1"/>
    <property type="molecule type" value="Genomic_DNA"/>
</dbReference>
<sequence length="134" mass="15612">MRVYKYWTDEYRKTRKLGSGRREVTSARNDQHLLRMVVNDHTASSRQMGVLQLMQLHPWPAYSSDISPIEHVGELVVRLLARDPLQKTNFCCAYKQFGILFHKQTFKICLTPCYVLLHCLVATPSTDFSLLRLL</sequence>